<evidence type="ECO:0000313" key="6">
    <source>
        <dbReference type="Proteomes" id="UP001352852"/>
    </source>
</evidence>
<name>A0ABU7F5A6_9TELE</name>
<accession>A0ABU7F5A6</accession>
<sequence length="363" mass="40466">KENGVLESPTGTGKTLCLLCATLAWREHFRDSISASKIADKLKGQEMFPNTPLASWGTAATDGDKPAYYTDIPKIIYASRTHSQLAQVINELKNTSYRPKVCVLGSREQLCINQEVMRQESNHIKVHMCRQKVSTRSCLYYNNVEEKSTDRDLVNSIVDVEDLVKFGNRQKACPYYLSRSLKQQADVIFMPYNYLLDPKSRRAHNIELNGAVVIFDEAHNVEKTCEESTSFDLTPYDVASAITAVDRLLVEQAKEVSQGDSLTEDLNVESLGSGSKIDINTIAKIKQILLDLEAAIDSYEVPSDKGITKPGIFIYELLERAHLTYNTKADIHDALEQIIGCLTGLPGIFLSTAGLQKLVDIIQ</sequence>
<dbReference type="InterPro" id="IPR006554">
    <property type="entry name" value="Helicase-like_DEXD_c2"/>
</dbReference>
<feature type="domain" description="Helicase ATP-binding" evidence="4">
    <location>
        <begin position="1"/>
        <end position="263"/>
    </location>
</feature>
<dbReference type="InterPro" id="IPR010614">
    <property type="entry name" value="RAD3-like_helicase_DEAD"/>
</dbReference>
<dbReference type="InterPro" id="IPR027417">
    <property type="entry name" value="P-loop_NTPase"/>
</dbReference>
<dbReference type="PANTHER" id="PTHR11472">
    <property type="entry name" value="DNA REPAIR DEAD HELICASE RAD3/XP-D SUBFAMILY MEMBER"/>
    <property type="match status" value="1"/>
</dbReference>
<evidence type="ECO:0000256" key="2">
    <source>
        <dbReference type="ARBA" id="ARBA00022801"/>
    </source>
</evidence>
<dbReference type="Gene3D" id="3.40.50.300">
    <property type="entry name" value="P-loop containing nucleotide triphosphate hydrolases"/>
    <property type="match status" value="1"/>
</dbReference>
<dbReference type="InterPro" id="IPR014013">
    <property type="entry name" value="Helic_SF1/SF2_ATP-bd_DinG/Rad3"/>
</dbReference>
<feature type="non-terminal residue" evidence="5">
    <location>
        <position position="1"/>
    </location>
</feature>
<keyword evidence="1" id="KW-0547">Nucleotide-binding</keyword>
<protein>
    <submittedName>
        <fullName evidence="5">Regulator of telomere elongation helicase 1</fullName>
    </submittedName>
</protein>
<evidence type="ECO:0000313" key="5">
    <source>
        <dbReference type="EMBL" id="MED6294461.1"/>
    </source>
</evidence>
<dbReference type="Pfam" id="PF06733">
    <property type="entry name" value="DEAD_2"/>
    <property type="match status" value="1"/>
</dbReference>
<keyword evidence="3" id="KW-0067">ATP-binding</keyword>
<gene>
    <name evidence="5" type="primary">RTEL1</name>
    <name evidence="5" type="ORF">CHARACLAT_021308</name>
</gene>
<dbReference type="PROSITE" id="PS51193">
    <property type="entry name" value="HELICASE_ATP_BIND_2"/>
    <property type="match status" value="1"/>
</dbReference>
<dbReference type="GO" id="GO:0004386">
    <property type="term" value="F:helicase activity"/>
    <property type="evidence" value="ECO:0007669"/>
    <property type="project" value="UniProtKB-KW"/>
</dbReference>
<dbReference type="Pfam" id="PF23109">
    <property type="entry name" value="ARCH_RTEL1"/>
    <property type="match status" value="1"/>
</dbReference>
<keyword evidence="2" id="KW-0378">Hydrolase</keyword>
<keyword evidence="5" id="KW-0347">Helicase</keyword>
<dbReference type="SUPFAM" id="SSF52540">
    <property type="entry name" value="P-loop containing nucleoside triphosphate hydrolases"/>
    <property type="match status" value="1"/>
</dbReference>
<dbReference type="InterPro" id="IPR045028">
    <property type="entry name" value="DinG/Rad3-like"/>
</dbReference>
<feature type="non-terminal residue" evidence="5">
    <location>
        <position position="363"/>
    </location>
</feature>
<proteinExistence type="predicted"/>
<dbReference type="Proteomes" id="UP001352852">
    <property type="component" value="Unassembled WGS sequence"/>
</dbReference>
<evidence type="ECO:0000259" key="4">
    <source>
        <dbReference type="PROSITE" id="PS51193"/>
    </source>
</evidence>
<dbReference type="InterPro" id="IPR057498">
    <property type="entry name" value="Rtel1_ARCH"/>
</dbReference>
<evidence type="ECO:0000256" key="1">
    <source>
        <dbReference type="ARBA" id="ARBA00022741"/>
    </source>
</evidence>
<comment type="caution">
    <text evidence="5">The sequence shown here is derived from an EMBL/GenBank/DDBJ whole genome shotgun (WGS) entry which is preliminary data.</text>
</comment>
<keyword evidence="6" id="KW-1185">Reference proteome</keyword>
<dbReference type="EMBL" id="JAHUTJ010075848">
    <property type="protein sequence ID" value="MED6294461.1"/>
    <property type="molecule type" value="Genomic_DNA"/>
</dbReference>
<dbReference type="PANTHER" id="PTHR11472:SF34">
    <property type="entry name" value="REGULATOR OF TELOMERE ELONGATION HELICASE 1"/>
    <property type="match status" value="1"/>
</dbReference>
<organism evidence="5 6">
    <name type="scientific">Characodon lateralis</name>
    <dbReference type="NCBI Taxonomy" id="208331"/>
    <lineage>
        <taxon>Eukaryota</taxon>
        <taxon>Metazoa</taxon>
        <taxon>Chordata</taxon>
        <taxon>Craniata</taxon>
        <taxon>Vertebrata</taxon>
        <taxon>Euteleostomi</taxon>
        <taxon>Actinopterygii</taxon>
        <taxon>Neopterygii</taxon>
        <taxon>Teleostei</taxon>
        <taxon>Neoteleostei</taxon>
        <taxon>Acanthomorphata</taxon>
        <taxon>Ovalentaria</taxon>
        <taxon>Atherinomorphae</taxon>
        <taxon>Cyprinodontiformes</taxon>
        <taxon>Goodeidae</taxon>
        <taxon>Characodon</taxon>
    </lineage>
</organism>
<dbReference type="CDD" id="cd17970">
    <property type="entry name" value="DEAHc_FancJ"/>
    <property type="match status" value="1"/>
</dbReference>
<dbReference type="SMART" id="SM00488">
    <property type="entry name" value="DEXDc2"/>
    <property type="match status" value="1"/>
</dbReference>
<reference evidence="5 6" key="1">
    <citation type="submission" date="2021-06" db="EMBL/GenBank/DDBJ databases">
        <authorList>
            <person name="Palmer J.M."/>
        </authorList>
    </citation>
    <scope>NUCLEOTIDE SEQUENCE [LARGE SCALE GENOMIC DNA]</scope>
    <source>
        <strain evidence="5 6">CL_MEX2019</strain>
        <tissue evidence="5">Muscle</tissue>
    </source>
</reference>
<evidence type="ECO:0000256" key="3">
    <source>
        <dbReference type="ARBA" id="ARBA00022840"/>
    </source>
</evidence>